<comment type="similarity">
    <text evidence="1">Belongs to the class-I aminoacyl-tRNA synthetase family.</text>
</comment>
<keyword evidence="7" id="KW-0030">Aminoacyl-tRNA synthetase</keyword>
<evidence type="ECO:0000256" key="1">
    <source>
        <dbReference type="ARBA" id="ARBA00005594"/>
    </source>
</evidence>
<dbReference type="Pfam" id="PF08264">
    <property type="entry name" value="Anticodon_1"/>
    <property type="match status" value="1"/>
</dbReference>
<evidence type="ECO:0000256" key="5">
    <source>
        <dbReference type="ARBA" id="ARBA00022840"/>
    </source>
</evidence>
<evidence type="ECO:0000256" key="2">
    <source>
        <dbReference type="ARBA" id="ARBA00013164"/>
    </source>
</evidence>
<sequence>TPYSRLSSSRRDCLMEFTNYLSKVQEAKNISISLWRETITYLLLLLAPTAPHLAEELWARTGHPYSIHNQSWPRWDEEMAKEEEITLVIQINGKLRDKLIVPASITEIEAKELALERERVKAYTNNKKIANIIYVPKRVISIVAK</sequence>
<dbReference type="PANTHER" id="PTHR43740">
    <property type="entry name" value="LEUCYL-TRNA SYNTHETASE"/>
    <property type="match status" value="1"/>
</dbReference>
<dbReference type="PANTHER" id="PTHR43740:SF2">
    <property type="entry name" value="LEUCINE--TRNA LIGASE, MITOCHONDRIAL"/>
    <property type="match status" value="1"/>
</dbReference>
<dbReference type="GO" id="GO:0005524">
    <property type="term" value="F:ATP binding"/>
    <property type="evidence" value="ECO:0007669"/>
    <property type="project" value="UniProtKB-KW"/>
</dbReference>
<gene>
    <name evidence="10" type="ORF">S06H3_59535</name>
</gene>
<keyword evidence="6" id="KW-0648">Protein biosynthesis</keyword>
<evidence type="ECO:0000313" key="10">
    <source>
        <dbReference type="EMBL" id="GAI50057.1"/>
    </source>
</evidence>
<protein>
    <recommendedName>
        <fullName evidence="2">leucine--tRNA ligase</fullName>
        <ecNumber evidence="2">6.1.1.4</ecNumber>
    </recommendedName>
</protein>
<evidence type="ECO:0000256" key="7">
    <source>
        <dbReference type="ARBA" id="ARBA00023146"/>
    </source>
</evidence>
<keyword evidence="4" id="KW-0547">Nucleotide-binding</keyword>
<keyword evidence="3" id="KW-0436">Ligase</keyword>
<name>X1P196_9ZZZZ</name>
<dbReference type="GO" id="GO:0004823">
    <property type="term" value="F:leucine-tRNA ligase activity"/>
    <property type="evidence" value="ECO:0007669"/>
    <property type="project" value="UniProtKB-EC"/>
</dbReference>
<dbReference type="InterPro" id="IPR013155">
    <property type="entry name" value="M/V/L/I-tRNA-synth_anticd-bd"/>
</dbReference>
<dbReference type="EMBL" id="BARV01038695">
    <property type="protein sequence ID" value="GAI50057.1"/>
    <property type="molecule type" value="Genomic_DNA"/>
</dbReference>
<keyword evidence="5" id="KW-0067">ATP-binding</keyword>
<feature type="non-terminal residue" evidence="10">
    <location>
        <position position="1"/>
    </location>
</feature>
<dbReference type="SUPFAM" id="SSF47323">
    <property type="entry name" value="Anticodon-binding domain of a subclass of class I aminoacyl-tRNA synthetases"/>
    <property type="match status" value="1"/>
</dbReference>
<comment type="caution">
    <text evidence="10">The sequence shown here is derived from an EMBL/GenBank/DDBJ whole genome shotgun (WGS) entry which is preliminary data.</text>
</comment>
<feature type="domain" description="Methionyl/Valyl/Leucyl/Isoleucyl-tRNA synthetase anticodon-binding" evidence="9">
    <location>
        <begin position="25"/>
        <end position="106"/>
    </location>
</feature>
<dbReference type="InterPro" id="IPR002302">
    <property type="entry name" value="Leu-tRNA-ligase"/>
</dbReference>
<proteinExistence type="inferred from homology"/>
<evidence type="ECO:0000256" key="8">
    <source>
        <dbReference type="ARBA" id="ARBA00047469"/>
    </source>
</evidence>
<dbReference type="AlphaFoldDB" id="X1P196"/>
<dbReference type="GO" id="GO:0005829">
    <property type="term" value="C:cytosol"/>
    <property type="evidence" value="ECO:0007669"/>
    <property type="project" value="TreeGrafter"/>
</dbReference>
<dbReference type="InterPro" id="IPR009080">
    <property type="entry name" value="tRNAsynth_Ia_anticodon-bd"/>
</dbReference>
<organism evidence="10">
    <name type="scientific">marine sediment metagenome</name>
    <dbReference type="NCBI Taxonomy" id="412755"/>
    <lineage>
        <taxon>unclassified sequences</taxon>
        <taxon>metagenomes</taxon>
        <taxon>ecological metagenomes</taxon>
    </lineage>
</organism>
<dbReference type="EC" id="6.1.1.4" evidence="2"/>
<reference evidence="10" key="1">
    <citation type="journal article" date="2014" name="Front. Microbiol.">
        <title>High frequency of phylogenetically diverse reductive dehalogenase-homologous genes in deep subseafloor sedimentary metagenomes.</title>
        <authorList>
            <person name="Kawai M."/>
            <person name="Futagami T."/>
            <person name="Toyoda A."/>
            <person name="Takaki Y."/>
            <person name="Nishi S."/>
            <person name="Hori S."/>
            <person name="Arai W."/>
            <person name="Tsubouchi T."/>
            <person name="Morono Y."/>
            <person name="Uchiyama I."/>
            <person name="Ito T."/>
            <person name="Fujiyama A."/>
            <person name="Inagaki F."/>
            <person name="Takami H."/>
        </authorList>
    </citation>
    <scope>NUCLEOTIDE SEQUENCE</scope>
    <source>
        <strain evidence="10">Expedition CK06-06</strain>
    </source>
</reference>
<evidence type="ECO:0000259" key="9">
    <source>
        <dbReference type="Pfam" id="PF08264"/>
    </source>
</evidence>
<dbReference type="GO" id="GO:0006429">
    <property type="term" value="P:leucyl-tRNA aminoacylation"/>
    <property type="evidence" value="ECO:0007669"/>
    <property type="project" value="InterPro"/>
</dbReference>
<evidence type="ECO:0000256" key="4">
    <source>
        <dbReference type="ARBA" id="ARBA00022741"/>
    </source>
</evidence>
<accession>X1P196</accession>
<evidence type="ECO:0000256" key="6">
    <source>
        <dbReference type="ARBA" id="ARBA00022917"/>
    </source>
</evidence>
<comment type="catalytic activity">
    <reaction evidence="8">
        <text>tRNA(Leu) + L-leucine + ATP = L-leucyl-tRNA(Leu) + AMP + diphosphate</text>
        <dbReference type="Rhea" id="RHEA:11688"/>
        <dbReference type="Rhea" id="RHEA-COMP:9613"/>
        <dbReference type="Rhea" id="RHEA-COMP:9622"/>
        <dbReference type="ChEBI" id="CHEBI:30616"/>
        <dbReference type="ChEBI" id="CHEBI:33019"/>
        <dbReference type="ChEBI" id="CHEBI:57427"/>
        <dbReference type="ChEBI" id="CHEBI:78442"/>
        <dbReference type="ChEBI" id="CHEBI:78494"/>
        <dbReference type="ChEBI" id="CHEBI:456215"/>
        <dbReference type="EC" id="6.1.1.4"/>
    </reaction>
</comment>
<dbReference type="Gene3D" id="1.10.730.10">
    <property type="entry name" value="Isoleucyl-tRNA Synthetase, Domain 1"/>
    <property type="match status" value="1"/>
</dbReference>
<evidence type="ECO:0000256" key="3">
    <source>
        <dbReference type="ARBA" id="ARBA00022598"/>
    </source>
</evidence>